<protein>
    <recommendedName>
        <fullName evidence="3">Integrase catalytic domain-containing protein</fullName>
    </recommendedName>
</protein>
<evidence type="ECO:0000313" key="1">
    <source>
        <dbReference type="EMBL" id="KRZ48685.1"/>
    </source>
</evidence>
<dbReference type="SUPFAM" id="SSF53098">
    <property type="entry name" value="Ribonuclease H-like"/>
    <property type="match status" value="1"/>
</dbReference>
<name>A0A0V1KMX7_9BILA</name>
<reference evidence="1 2" key="1">
    <citation type="submission" date="2015-05" db="EMBL/GenBank/DDBJ databases">
        <title>Evolution of Trichinella species and genotypes.</title>
        <authorList>
            <person name="Korhonen P.K."/>
            <person name="Edoardo P."/>
            <person name="Giuseppe L.R."/>
            <person name="Gasser R.B."/>
        </authorList>
    </citation>
    <scope>NUCLEOTIDE SEQUENCE [LARGE SCALE GENOMIC DNA]</scope>
    <source>
        <strain evidence="1">ISS10</strain>
    </source>
</reference>
<sequence length="439" mass="48856">MVSESRRVNLCMFELFSTMELSGPKEEEAFARLNHALVSPLILGHPDFDLTFLVDVDAITALLSQQGEQGPPGVVAGGAELLRDAEGDAGTSLAYPPDLTVSVRQEVHSTHKPQLTEMAAELSRTREAGGRLAKTVGRVRLRSHLSTRAEVPVYGRAVTARLLGIAAPRKQEQESDPELWQIPEWIVRRAWPQAVPQGLWLQRDLVVLRERTYAGCGRHLTPERRCCRGPPGRGEDAGEVMTAVLLAPTTGRRRRLVPGMSDWGHWRRRRATTLHFSGVRLLLEVAGDVCAVDLATALVNGIFCRYGALETLHSDQDRNFDLYPQSDGLVEQMNRTLLNRLAKASIDHPVDWDAHLDGVLLANQCSVHHTTRQIVFSRELRLPADLMYCLPIDVPEESVEEYTQRLRHDLEELYEAVREGLAESSGTRSSGQTGKPIIL</sequence>
<evidence type="ECO:0000313" key="2">
    <source>
        <dbReference type="Proteomes" id="UP000054721"/>
    </source>
</evidence>
<dbReference type="PANTHER" id="PTHR34072">
    <property type="entry name" value="ENZYMATIC POLYPROTEIN-RELATED"/>
    <property type="match status" value="1"/>
</dbReference>
<dbReference type="Proteomes" id="UP000054721">
    <property type="component" value="Unassembled WGS sequence"/>
</dbReference>
<dbReference type="GO" id="GO:0003676">
    <property type="term" value="F:nucleic acid binding"/>
    <property type="evidence" value="ECO:0007669"/>
    <property type="project" value="InterPro"/>
</dbReference>
<proteinExistence type="predicted"/>
<accession>A0A0V1KMX7</accession>
<dbReference type="STRING" id="6335.A0A0V1KMX7"/>
<evidence type="ECO:0008006" key="3">
    <source>
        <dbReference type="Google" id="ProtNLM"/>
    </source>
</evidence>
<dbReference type="Gene3D" id="3.30.420.10">
    <property type="entry name" value="Ribonuclease H-like superfamily/Ribonuclease H"/>
    <property type="match status" value="1"/>
</dbReference>
<dbReference type="InterPro" id="IPR012337">
    <property type="entry name" value="RNaseH-like_sf"/>
</dbReference>
<dbReference type="InterPro" id="IPR036397">
    <property type="entry name" value="RNaseH_sf"/>
</dbReference>
<comment type="caution">
    <text evidence="1">The sequence shown here is derived from an EMBL/GenBank/DDBJ whole genome shotgun (WGS) entry which is preliminary data.</text>
</comment>
<dbReference type="EMBL" id="JYDW01000376">
    <property type="protein sequence ID" value="KRZ48685.1"/>
    <property type="molecule type" value="Genomic_DNA"/>
</dbReference>
<dbReference type="AlphaFoldDB" id="A0A0V1KMX7"/>
<gene>
    <name evidence="1" type="ORF">T02_6814</name>
</gene>
<keyword evidence="2" id="KW-1185">Reference proteome</keyword>
<organism evidence="1 2">
    <name type="scientific">Trichinella nativa</name>
    <dbReference type="NCBI Taxonomy" id="6335"/>
    <lineage>
        <taxon>Eukaryota</taxon>
        <taxon>Metazoa</taxon>
        <taxon>Ecdysozoa</taxon>
        <taxon>Nematoda</taxon>
        <taxon>Enoplea</taxon>
        <taxon>Dorylaimia</taxon>
        <taxon>Trichinellida</taxon>
        <taxon>Trichinellidae</taxon>
        <taxon>Trichinella</taxon>
    </lineage>
</organism>
<dbReference type="PANTHER" id="PTHR34072:SF52">
    <property type="entry name" value="RIBONUCLEASE H"/>
    <property type="match status" value="1"/>
</dbReference>
<dbReference type="OrthoDB" id="5832112at2759"/>